<dbReference type="EMBL" id="JXNT01000001">
    <property type="protein sequence ID" value="ODM23203.1"/>
    <property type="molecule type" value="Genomic_DNA"/>
</dbReference>
<dbReference type="FunFam" id="1.20.1250.20:FF:000064">
    <property type="entry name" value="MFS allantoate transporter"/>
    <property type="match status" value="1"/>
</dbReference>
<keyword evidence="2" id="KW-0813">Transport</keyword>
<evidence type="ECO:0000313" key="11">
    <source>
        <dbReference type="Proteomes" id="UP000094569"/>
    </source>
</evidence>
<dbReference type="PANTHER" id="PTHR43791">
    <property type="entry name" value="PERMEASE-RELATED"/>
    <property type="match status" value="1"/>
</dbReference>
<dbReference type="Proteomes" id="UP000094569">
    <property type="component" value="Unassembled WGS sequence"/>
</dbReference>
<dbReference type="OrthoDB" id="6730379at2759"/>
<proteinExistence type="inferred from homology"/>
<dbReference type="GO" id="GO:0022857">
    <property type="term" value="F:transmembrane transporter activity"/>
    <property type="evidence" value="ECO:0007669"/>
    <property type="project" value="InterPro"/>
</dbReference>
<comment type="caution">
    <text evidence="10">The sequence shown here is derived from an EMBL/GenBank/DDBJ whole genome shotgun (WGS) entry which is preliminary data.</text>
</comment>
<evidence type="ECO:0000256" key="2">
    <source>
        <dbReference type="ARBA" id="ARBA00022448"/>
    </source>
</evidence>
<feature type="transmembrane region" description="Helical" evidence="8">
    <location>
        <begin position="433"/>
        <end position="453"/>
    </location>
</feature>
<evidence type="ECO:0000256" key="8">
    <source>
        <dbReference type="SAM" id="Phobius"/>
    </source>
</evidence>
<feature type="transmembrane region" description="Helical" evidence="8">
    <location>
        <begin position="312"/>
        <end position="336"/>
    </location>
</feature>
<evidence type="ECO:0000256" key="7">
    <source>
        <dbReference type="SAM" id="MobiDB-lite"/>
    </source>
</evidence>
<comment type="similarity">
    <text evidence="6">Belongs to the major facilitator superfamily. Allantoate permease family.</text>
</comment>
<feature type="transmembrane region" description="Helical" evidence="8">
    <location>
        <begin position="112"/>
        <end position="132"/>
    </location>
</feature>
<dbReference type="VEuPathDB" id="FungiDB:SI65_00792"/>
<feature type="domain" description="Major facilitator superfamily (MFS) profile" evidence="9">
    <location>
        <begin position="48"/>
        <end position="491"/>
    </location>
</feature>
<evidence type="ECO:0000256" key="4">
    <source>
        <dbReference type="ARBA" id="ARBA00022989"/>
    </source>
</evidence>
<dbReference type="AlphaFoldDB" id="A0A1E3BQE1"/>
<name>A0A1E3BQE1_ASPCR</name>
<feature type="transmembrane region" description="Helical" evidence="8">
    <location>
        <begin position="208"/>
        <end position="228"/>
    </location>
</feature>
<protein>
    <recommendedName>
        <fullName evidence="9">Major facilitator superfamily (MFS) profile domain-containing protein</fullName>
    </recommendedName>
</protein>
<dbReference type="GO" id="GO:0016020">
    <property type="term" value="C:membrane"/>
    <property type="evidence" value="ECO:0007669"/>
    <property type="project" value="UniProtKB-SubCell"/>
</dbReference>
<dbReference type="InterPro" id="IPR020846">
    <property type="entry name" value="MFS_dom"/>
</dbReference>
<keyword evidence="5 8" id="KW-0472">Membrane</keyword>
<feature type="transmembrane region" description="Helical" evidence="8">
    <location>
        <begin position="276"/>
        <end position="300"/>
    </location>
</feature>
<feature type="transmembrane region" description="Helical" evidence="8">
    <location>
        <begin position="176"/>
        <end position="196"/>
    </location>
</feature>
<dbReference type="InterPro" id="IPR011701">
    <property type="entry name" value="MFS"/>
</dbReference>
<evidence type="ECO:0000256" key="5">
    <source>
        <dbReference type="ARBA" id="ARBA00023136"/>
    </source>
</evidence>
<dbReference type="PROSITE" id="PS50850">
    <property type="entry name" value="MFS"/>
    <property type="match status" value="1"/>
</dbReference>
<feature type="region of interest" description="Disordered" evidence="7">
    <location>
        <begin position="1"/>
        <end position="27"/>
    </location>
</feature>
<evidence type="ECO:0000256" key="1">
    <source>
        <dbReference type="ARBA" id="ARBA00004141"/>
    </source>
</evidence>
<accession>A0A1E3BQE1</accession>
<reference evidence="10 11" key="1">
    <citation type="journal article" date="2016" name="BMC Genomics">
        <title>Comparative genomic and transcriptomic analyses of the Fuzhuan brick tea-fermentation fungus Aspergillus cristatus.</title>
        <authorList>
            <person name="Ge Y."/>
            <person name="Wang Y."/>
            <person name="Liu Y."/>
            <person name="Tan Y."/>
            <person name="Ren X."/>
            <person name="Zhang X."/>
            <person name="Hyde K.D."/>
            <person name="Liu Y."/>
            <person name="Liu Z."/>
        </authorList>
    </citation>
    <scope>NUCLEOTIDE SEQUENCE [LARGE SCALE GENOMIC DNA]</scope>
    <source>
        <strain evidence="10 11">GZAAS20.1005</strain>
    </source>
</reference>
<organism evidence="10 11">
    <name type="scientific">Aspergillus cristatus</name>
    <name type="common">Chinese Fuzhuan brick tea-fermentation fungus</name>
    <name type="synonym">Eurotium cristatum</name>
    <dbReference type="NCBI Taxonomy" id="573508"/>
    <lineage>
        <taxon>Eukaryota</taxon>
        <taxon>Fungi</taxon>
        <taxon>Dikarya</taxon>
        <taxon>Ascomycota</taxon>
        <taxon>Pezizomycotina</taxon>
        <taxon>Eurotiomycetes</taxon>
        <taxon>Eurotiomycetidae</taxon>
        <taxon>Eurotiales</taxon>
        <taxon>Aspergillaceae</taxon>
        <taxon>Aspergillus</taxon>
        <taxon>Aspergillus subgen. Aspergillus</taxon>
    </lineage>
</organism>
<comment type="subcellular location">
    <subcellularLocation>
        <location evidence="1">Membrane</location>
        <topology evidence="1">Multi-pass membrane protein</topology>
    </subcellularLocation>
</comment>
<feature type="transmembrane region" description="Helical" evidence="8">
    <location>
        <begin position="366"/>
        <end position="388"/>
    </location>
</feature>
<evidence type="ECO:0000256" key="3">
    <source>
        <dbReference type="ARBA" id="ARBA00022692"/>
    </source>
</evidence>
<dbReference type="PANTHER" id="PTHR43791:SF103">
    <property type="entry name" value="MAJOR FACILITATOR SUPERFAMILY (MFS) PROFILE DOMAIN-CONTAINING PROTEIN-RELATED"/>
    <property type="match status" value="1"/>
</dbReference>
<feature type="transmembrane region" description="Helical" evidence="8">
    <location>
        <begin position="144"/>
        <end position="164"/>
    </location>
</feature>
<sequence length="491" mass="54647">MADLRKEKEADLRDGDETTNANFEDGSVDLPFSPDEERGVIKKIDCFVLPMMCLVFFFQYLDKQSLSYASVFGLIEDLSLQGSEYSWCSSLFYLGQLVSEYPFIYLMSRLPLARLVGATILIWGGICMCLAAPKNFAGFAAVRFLLGLSEGAVSPAFVTLTSMWYRKKEHASRVGIWVTMNGLAQVLGSLLMYGIGKTSSSHLAPWRILFLICGALTAGFGVLFHFVVPSNPGTAWFLTQREKEVLMARMALDRDGGDQTDFSIAQVKESVLDFRAWLVFAFGILVTMQSPVLTFASLIIKNLDYDKFQTMLFTSPSGAVQIVAIWIGILGCILLPNNRCLVVISLTIPPIIGNILLLKLPLTAGWGLIISSWLASCISDVMAILLSLSASNIKGNTKRATVNTLYFIGYCVGCIAAPQLWKSNAAPRYFEGVVTAIVTWCLLVAVMGLYWFLCWRENQRRDKGRHLSAGREYRHGEDITDIQDPLFRYNY</sequence>
<evidence type="ECO:0000256" key="6">
    <source>
        <dbReference type="ARBA" id="ARBA00037968"/>
    </source>
</evidence>
<keyword evidence="4 8" id="KW-1133">Transmembrane helix</keyword>
<dbReference type="Pfam" id="PF07690">
    <property type="entry name" value="MFS_1"/>
    <property type="match status" value="1"/>
</dbReference>
<keyword evidence="11" id="KW-1185">Reference proteome</keyword>
<dbReference type="InterPro" id="IPR036259">
    <property type="entry name" value="MFS_trans_sf"/>
</dbReference>
<feature type="transmembrane region" description="Helical" evidence="8">
    <location>
        <begin position="400"/>
        <end position="421"/>
    </location>
</feature>
<evidence type="ECO:0000259" key="9">
    <source>
        <dbReference type="PROSITE" id="PS50850"/>
    </source>
</evidence>
<evidence type="ECO:0000313" key="10">
    <source>
        <dbReference type="EMBL" id="ODM23203.1"/>
    </source>
</evidence>
<keyword evidence="3 8" id="KW-0812">Transmembrane</keyword>
<dbReference type="Gene3D" id="1.20.1250.20">
    <property type="entry name" value="MFS general substrate transporter like domains"/>
    <property type="match status" value="1"/>
</dbReference>
<feature type="compositionally biased region" description="Basic and acidic residues" evidence="7">
    <location>
        <begin position="1"/>
        <end position="16"/>
    </location>
</feature>
<dbReference type="SUPFAM" id="SSF103473">
    <property type="entry name" value="MFS general substrate transporter"/>
    <property type="match status" value="1"/>
</dbReference>
<gene>
    <name evidence="10" type="ORF">SI65_00792</name>
</gene>